<dbReference type="AlphaFoldDB" id="A0A380DIL5"/>
<reference evidence="1 2" key="1">
    <citation type="submission" date="2018-06" db="EMBL/GenBank/DDBJ databases">
        <authorList>
            <consortium name="Pathogen Informatics"/>
            <person name="Doyle S."/>
        </authorList>
    </citation>
    <scope>NUCLEOTIDE SEQUENCE [LARGE SCALE GENOMIC DNA]</scope>
    <source>
        <strain evidence="1 2">NCTC5664</strain>
    </source>
</reference>
<accession>A0A380DIL5</accession>
<evidence type="ECO:0000313" key="1">
    <source>
        <dbReference type="EMBL" id="SUK30662.1"/>
    </source>
</evidence>
<evidence type="ECO:0000313" key="2">
    <source>
        <dbReference type="Proteomes" id="UP000254502"/>
    </source>
</evidence>
<protein>
    <submittedName>
        <fullName evidence="1">Uncharacterized protein</fullName>
    </submittedName>
</protein>
<name>A0A380DIL5_STAAU</name>
<proteinExistence type="predicted"/>
<organism evidence="1 2">
    <name type="scientific">Staphylococcus aureus</name>
    <dbReference type="NCBI Taxonomy" id="1280"/>
    <lineage>
        <taxon>Bacteria</taxon>
        <taxon>Bacillati</taxon>
        <taxon>Bacillota</taxon>
        <taxon>Bacilli</taxon>
        <taxon>Bacillales</taxon>
        <taxon>Staphylococcaceae</taxon>
        <taxon>Staphylococcus</taxon>
    </lineage>
</organism>
<gene>
    <name evidence="1" type="ORF">NCTC5664_00071</name>
</gene>
<dbReference type="EMBL" id="UHAQ01000002">
    <property type="protein sequence ID" value="SUK30662.1"/>
    <property type="molecule type" value="Genomic_DNA"/>
</dbReference>
<dbReference type="Proteomes" id="UP000254502">
    <property type="component" value="Unassembled WGS sequence"/>
</dbReference>
<sequence>MNNKKTATNRKGMIPNRLTIFDKKVFCRYCFNFSGDNIDFWVKWS</sequence>